<proteinExistence type="predicted"/>
<dbReference type="EMBL" id="JAESIL010000033">
    <property type="protein sequence ID" value="MBL3578409.1"/>
    <property type="molecule type" value="Genomic_DNA"/>
</dbReference>
<accession>A0ABS1RFI2</accession>
<protein>
    <submittedName>
        <fullName evidence="1">Uncharacterized protein</fullName>
    </submittedName>
</protein>
<comment type="caution">
    <text evidence="1">The sequence shown here is derived from an EMBL/GenBank/DDBJ whole genome shotgun (WGS) entry which is preliminary data.</text>
</comment>
<dbReference type="Proteomes" id="UP000635853">
    <property type="component" value="Unassembled WGS sequence"/>
</dbReference>
<evidence type="ECO:0000313" key="2">
    <source>
        <dbReference type="Proteomes" id="UP000635853"/>
    </source>
</evidence>
<name>A0ABS1RFI2_9RHOB</name>
<keyword evidence="2" id="KW-1185">Reference proteome</keyword>
<gene>
    <name evidence="1" type="ORF">JMJ92_09610</name>
</gene>
<reference evidence="2" key="1">
    <citation type="submission" date="2021-01" db="EMBL/GenBank/DDBJ databases">
        <title>Draft genomes of Rhodovulum sulfidophilum.</title>
        <authorList>
            <person name="Guzman M.S."/>
        </authorList>
    </citation>
    <scope>NUCLEOTIDE SEQUENCE [LARGE SCALE GENOMIC DNA]</scope>
    <source>
        <strain evidence="2">AB19</strain>
    </source>
</reference>
<dbReference type="RefSeq" id="WP_075783977.1">
    <property type="nucleotide sequence ID" value="NZ_JAESIL010000033.1"/>
</dbReference>
<evidence type="ECO:0000313" key="1">
    <source>
        <dbReference type="EMBL" id="MBL3578409.1"/>
    </source>
</evidence>
<sequence>MAEPKLSIADQVLVNHAAFLATLRISAGREADIKLARDVMRDVLPRTNRKHKYLAPVIEAAQAVVDELGAEEWRGFELAAALAEFFRWRGALAYDAFAVGSGEEGAA</sequence>
<organism evidence="1 2">
    <name type="scientific">Rhodovulum visakhapatnamense</name>
    <dbReference type="NCBI Taxonomy" id="364297"/>
    <lineage>
        <taxon>Bacteria</taxon>
        <taxon>Pseudomonadati</taxon>
        <taxon>Pseudomonadota</taxon>
        <taxon>Alphaproteobacteria</taxon>
        <taxon>Rhodobacterales</taxon>
        <taxon>Paracoccaceae</taxon>
        <taxon>Rhodovulum</taxon>
    </lineage>
</organism>